<evidence type="ECO:0000256" key="5">
    <source>
        <dbReference type="ARBA" id="ARBA00023284"/>
    </source>
</evidence>
<organism evidence="6 7">
    <name type="scientific">Cohnella xylanilytica</name>
    <dbReference type="NCBI Taxonomy" id="557555"/>
    <lineage>
        <taxon>Bacteria</taxon>
        <taxon>Bacillati</taxon>
        <taxon>Bacillota</taxon>
        <taxon>Bacilli</taxon>
        <taxon>Bacillales</taxon>
        <taxon>Paenibacillaceae</taxon>
        <taxon>Cohnella</taxon>
    </lineage>
</organism>
<keyword evidence="2" id="KW-0862">Zinc</keyword>
<dbReference type="InterPro" id="IPR016154">
    <property type="entry name" value="Heat_shock_Hsp33_C"/>
</dbReference>
<keyword evidence="5" id="KW-0676">Redox-active center</keyword>
<evidence type="ECO:0000256" key="2">
    <source>
        <dbReference type="ARBA" id="ARBA00022833"/>
    </source>
</evidence>
<dbReference type="GO" id="GO:0044183">
    <property type="term" value="F:protein folding chaperone"/>
    <property type="evidence" value="ECO:0007669"/>
    <property type="project" value="TreeGrafter"/>
</dbReference>
<evidence type="ECO:0000256" key="1">
    <source>
        <dbReference type="ARBA" id="ARBA00022490"/>
    </source>
</evidence>
<dbReference type="InterPro" id="IPR016153">
    <property type="entry name" value="Heat_shock_Hsp33_N"/>
</dbReference>
<accession>A0A841U679</accession>
<dbReference type="InterPro" id="IPR000397">
    <property type="entry name" value="Heat_shock_Hsp33"/>
</dbReference>
<dbReference type="SUPFAM" id="SSF64397">
    <property type="entry name" value="Hsp33 domain"/>
    <property type="match status" value="1"/>
</dbReference>
<sequence length="286" mass="32085">MEAMIAKFLSHDKQTRILVLDNTSIVRELMRRQPLRAVGAEALATSFSLSCLLCATLKDEQRLSIRIQTSTAGRYFQCDVESNGHVRGYASDAVVDSGGNAAGLTELIGSRGLIRMTKDIGMGSLFTSAVDMPYQNIVDDFAHFFRQSEQLDTAFRYFYSGKPSDIRYSRAVLVQALPFAKDGTMEHWLSELDKSEDVFRTIGSDSEQRIRTVFGGADLVERQPLLLSCSCSKEALLPLLYGLGPAELEDIRRNRQTVEIACHLCGRKYEYNPQDLFTQGNDWRSQ</sequence>
<evidence type="ECO:0000256" key="4">
    <source>
        <dbReference type="ARBA" id="ARBA00023186"/>
    </source>
</evidence>
<dbReference type="EMBL" id="JACJVR010000123">
    <property type="protein sequence ID" value="MBB6695319.1"/>
    <property type="molecule type" value="Genomic_DNA"/>
</dbReference>
<proteinExistence type="predicted"/>
<evidence type="ECO:0000256" key="3">
    <source>
        <dbReference type="ARBA" id="ARBA00023157"/>
    </source>
</evidence>
<evidence type="ECO:0000313" key="7">
    <source>
        <dbReference type="Proteomes" id="UP000553776"/>
    </source>
</evidence>
<reference evidence="6 7" key="1">
    <citation type="submission" date="2020-08" db="EMBL/GenBank/DDBJ databases">
        <title>Cohnella phylogeny.</title>
        <authorList>
            <person name="Dunlap C."/>
        </authorList>
    </citation>
    <scope>NUCLEOTIDE SEQUENCE [LARGE SCALE GENOMIC DNA]</scope>
    <source>
        <strain evidence="6 7">DSM 25239</strain>
    </source>
</reference>
<keyword evidence="1" id="KW-0963">Cytoplasm</keyword>
<dbReference type="Gene3D" id="3.55.30.10">
    <property type="entry name" value="Hsp33 domain"/>
    <property type="match status" value="1"/>
</dbReference>
<evidence type="ECO:0000313" key="6">
    <source>
        <dbReference type="EMBL" id="MBB6695319.1"/>
    </source>
</evidence>
<keyword evidence="4" id="KW-0143">Chaperone</keyword>
<keyword evidence="3" id="KW-1015">Disulfide bond</keyword>
<dbReference type="PANTHER" id="PTHR30111:SF1">
    <property type="entry name" value="33 KDA CHAPERONIN"/>
    <property type="match status" value="1"/>
</dbReference>
<dbReference type="GO" id="GO:0005737">
    <property type="term" value="C:cytoplasm"/>
    <property type="evidence" value="ECO:0007669"/>
    <property type="project" value="InterPro"/>
</dbReference>
<dbReference type="Pfam" id="PF01430">
    <property type="entry name" value="HSP33"/>
    <property type="match status" value="1"/>
</dbReference>
<gene>
    <name evidence="6" type="ORF">H7B90_28375</name>
</gene>
<dbReference type="GO" id="GO:0042026">
    <property type="term" value="P:protein refolding"/>
    <property type="evidence" value="ECO:0007669"/>
    <property type="project" value="TreeGrafter"/>
</dbReference>
<dbReference type="AlphaFoldDB" id="A0A841U679"/>
<name>A0A841U679_9BACL</name>
<protein>
    <submittedName>
        <fullName evidence="6">Hsp33 family molecular chaperone HslO</fullName>
    </submittedName>
</protein>
<keyword evidence="7" id="KW-1185">Reference proteome</keyword>
<dbReference type="GO" id="GO:0051082">
    <property type="term" value="F:unfolded protein binding"/>
    <property type="evidence" value="ECO:0007669"/>
    <property type="project" value="InterPro"/>
</dbReference>
<dbReference type="SUPFAM" id="SSF118352">
    <property type="entry name" value="HSP33 redox switch-like"/>
    <property type="match status" value="1"/>
</dbReference>
<comment type="caution">
    <text evidence="6">The sequence shown here is derived from an EMBL/GenBank/DDBJ whole genome shotgun (WGS) entry which is preliminary data.</text>
</comment>
<dbReference type="Proteomes" id="UP000553776">
    <property type="component" value="Unassembled WGS sequence"/>
</dbReference>
<dbReference type="Gene3D" id="3.90.1280.10">
    <property type="entry name" value="HSP33 redox switch-like"/>
    <property type="match status" value="1"/>
</dbReference>
<dbReference type="PANTHER" id="PTHR30111">
    <property type="entry name" value="33 KDA CHAPERONIN"/>
    <property type="match status" value="1"/>
</dbReference>